<protein>
    <submittedName>
        <fullName evidence="1">Uncharacterized protein</fullName>
    </submittedName>
</protein>
<reference evidence="1 2" key="1">
    <citation type="submission" date="2023-11" db="EMBL/GenBank/DDBJ databases">
        <title>Halocaridina rubra genome assembly.</title>
        <authorList>
            <person name="Smith C."/>
        </authorList>
    </citation>
    <scope>NUCLEOTIDE SEQUENCE [LARGE SCALE GENOMIC DNA]</scope>
    <source>
        <strain evidence="1">EP-1</strain>
        <tissue evidence="1">Whole</tissue>
    </source>
</reference>
<evidence type="ECO:0000313" key="1">
    <source>
        <dbReference type="EMBL" id="KAK7070102.1"/>
    </source>
</evidence>
<gene>
    <name evidence="1" type="ORF">SK128_022469</name>
</gene>
<dbReference type="AlphaFoldDB" id="A0AAN9A589"/>
<evidence type="ECO:0000313" key="2">
    <source>
        <dbReference type="Proteomes" id="UP001381693"/>
    </source>
</evidence>
<feature type="non-terminal residue" evidence="1">
    <location>
        <position position="95"/>
    </location>
</feature>
<proteinExistence type="predicted"/>
<organism evidence="1 2">
    <name type="scientific">Halocaridina rubra</name>
    <name type="common">Hawaiian red shrimp</name>
    <dbReference type="NCBI Taxonomy" id="373956"/>
    <lineage>
        <taxon>Eukaryota</taxon>
        <taxon>Metazoa</taxon>
        <taxon>Ecdysozoa</taxon>
        <taxon>Arthropoda</taxon>
        <taxon>Crustacea</taxon>
        <taxon>Multicrustacea</taxon>
        <taxon>Malacostraca</taxon>
        <taxon>Eumalacostraca</taxon>
        <taxon>Eucarida</taxon>
        <taxon>Decapoda</taxon>
        <taxon>Pleocyemata</taxon>
        <taxon>Caridea</taxon>
        <taxon>Atyoidea</taxon>
        <taxon>Atyidae</taxon>
        <taxon>Halocaridina</taxon>
    </lineage>
</organism>
<keyword evidence="2" id="KW-1185">Reference proteome</keyword>
<comment type="caution">
    <text evidence="1">The sequence shown here is derived from an EMBL/GenBank/DDBJ whole genome shotgun (WGS) entry which is preliminary data.</text>
</comment>
<sequence>MVHHSVSFSEQHSSTSGLLPSYIWYTEACQSEDPSFMVYHSVAFSEQHSSTSGFLSPYIWCTEPCLSEDLSFMVHHSVAFLSNIDLPVACSHYYL</sequence>
<dbReference type="EMBL" id="JAXCGZ010015547">
    <property type="protein sequence ID" value="KAK7070102.1"/>
    <property type="molecule type" value="Genomic_DNA"/>
</dbReference>
<dbReference type="Proteomes" id="UP001381693">
    <property type="component" value="Unassembled WGS sequence"/>
</dbReference>
<name>A0AAN9A589_HALRR</name>
<accession>A0AAN9A589</accession>